<dbReference type="RefSeq" id="XP_027191356.1">
    <property type="nucleotide sequence ID" value="XM_027335555.1"/>
</dbReference>
<dbReference type="Proteomes" id="UP000087171">
    <property type="component" value="Chromosome Ca6"/>
</dbReference>
<reference evidence="2" key="1">
    <citation type="journal article" date="2013" name="Nat. Biotechnol.">
        <title>Draft genome sequence of chickpea (Cicer arietinum) provides a resource for trait improvement.</title>
        <authorList>
            <person name="Varshney R.K."/>
            <person name="Song C."/>
            <person name="Saxena R.K."/>
            <person name="Azam S."/>
            <person name="Yu S."/>
            <person name="Sharpe A.G."/>
            <person name="Cannon S."/>
            <person name="Baek J."/>
            <person name="Rosen B.D."/>
            <person name="Tar'an B."/>
            <person name="Millan T."/>
            <person name="Zhang X."/>
            <person name="Ramsay L.D."/>
            <person name="Iwata A."/>
            <person name="Wang Y."/>
            <person name="Nelson W."/>
            <person name="Farmer A.D."/>
            <person name="Gaur P.M."/>
            <person name="Soderlund C."/>
            <person name="Penmetsa R.V."/>
            <person name="Xu C."/>
            <person name="Bharti A.K."/>
            <person name="He W."/>
            <person name="Winter P."/>
            <person name="Zhao S."/>
            <person name="Hane J.K."/>
            <person name="Carrasquilla-Garcia N."/>
            <person name="Condie J.A."/>
            <person name="Upadhyaya H.D."/>
            <person name="Luo M.C."/>
            <person name="Thudi M."/>
            <person name="Gowda C.L."/>
            <person name="Singh N.P."/>
            <person name="Lichtenzveig J."/>
            <person name="Gali K.K."/>
            <person name="Rubio J."/>
            <person name="Nadarajan N."/>
            <person name="Dolezel J."/>
            <person name="Bansal K.C."/>
            <person name="Xu X."/>
            <person name="Edwards D."/>
            <person name="Zhang G."/>
            <person name="Kahl G."/>
            <person name="Gil J."/>
            <person name="Singh K.B."/>
            <person name="Datta S.K."/>
            <person name="Jackson S.A."/>
            <person name="Wang J."/>
            <person name="Cook D.R."/>
        </authorList>
    </citation>
    <scope>NUCLEOTIDE SEQUENCE [LARGE SCALE GENOMIC DNA]</scope>
    <source>
        <strain evidence="2">cv. CDC Frontier</strain>
    </source>
</reference>
<reference evidence="3" key="2">
    <citation type="submission" date="2025-08" db="UniProtKB">
        <authorList>
            <consortium name="RefSeq"/>
        </authorList>
    </citation>
    <scope>IDENTIFICATION</scope>
    <source>
        <tissue evidence="3">Etiolated seedlings</tissue>
    </source>
</reference>
<evidence type="ECO:0000256" key="1">
    <source>
        <dbReference type="SAM" id="SignalP"/>
    </source>
</evidence>
<evidence type="ECO:0000313" key="2">
    <source>
        <dbReference type="Proteomes" id="UP000087171"/>
    </source>
</evidence>
<organism evidence="2 3">
    <name type="scientific">Cicer arietinum</name>
    <name type="common">Chickpea</name>
    <name type="synonym">Garbanzo</name>
    <dbReference type="NCBI Taxonomy" id="3827"/>
    <lineage>
        <taxon>Eukaryota</taxon>
        <taxon>Viridiplantae</taxon>
        <taxon>Streptophyta</taxon>
        <taxon>Embryophyta</taxon>
        <taxon>Tracheophyta</taxon>
        <taxon>Spermatophyta</taxon>
        <taxon>Magnoliopsida</taxon>
        <taxon>eudicotyledons</taxon>
        <taxon>Gunneridae</taxon>
        <taxon>Pentapetalae</taxon>
        <taxon>rosids</taxon>
        <taxon>fabids</taxon>
        <taxon>Fabales</taxon>
        <taxon>Fabaceae</taxon>
        <taxon>Papilionoideae</taxon>
        <taxon>50 kb inversion clade</taxon>
        <taxon>NPAAA clade</taxon>
        <taxon>Hologalegina</taxon>
        <taxon>IRL clade</taxon>
        <taxon>Cicereae</taxon>
        <taxon>Cicer</taxon>
    </lineage>
</organism>
<dbReference type="PANTHER" id="PTHR31890">
    <property type="entry name" value="PLANT INVERTASE/PECTIN METHYLESTERASE INHIBITOR SUPERFAMILY PROTEIN"/>
    <property type="match status" value="1"/>
</dbReference>
<dbReference type="AlphaFoldDB" id="A0A3Q7Y1K7"/>
<accession>A0A3Q7Y1K7</accession>
<feature type="chain" id="PRO_5018755314" evidence="1">
    <location>
        <begin position="24"/>
        <end position="177"/>
    </location>
</feature>
<name>A0A3Q7Y1K7_CICAR</name>
<dbReference type="SUPFAM" id="SSF101148">
    <property type="entry name" value="Plant invertase/pectin methylesterase inhibitor"/>
    <property type="match status" value="1"/>
</dbReference>
<protein>
    <submittedName>
        <fullName evidence="3">Uncharacterized protein LOC113787081</fullName>
    </submittedName>
</protein>
<dbReference type="Gene3D" id="1.20.140.40">
    <property type="entry name" value="Invertase/pectin methylesterase inhibitor family protein"/>
    <property type="match status" value="1"/>
</dbReference>
<dbReference type="OrthoDB" id="1094634at2759"/>
<feature type="signal peptide" evidence="1">
    <location>
        <begin position="1"/>
        <end position="23"/>
    </location>
</feature>
<keyword evidence="2" id="KW-1185">Reference proteome</keyword>
<keyword evidence="1" id="KW-0732">Signal</keyword>
<proteinExistence type="predicted"/>
<dbReference type="PANTHER" id="PTHR31890:SF9">
    <property type="entry name" value="PLANT INVERTASE_PECTIN METHYLESTERASE INHIBITOR SUPERFAMILY PROTEIN"/>
    <property type="match status" value="1"/>
</dbReference>
<evidence type="ECO:0000313" key="3">
    <source>
        <dbReference type="RefSeq" id="XP_027191356.1"/>
    </source>
</evidence>
<sequence>MNSSTHLSLLFTILLIFIPHVISQTSTPKLYEVVCKNASNDDLEQRCLNLFEDNHEITLAKDDLTLCKLFLNMAIHKSSKAKNYLKSLINKYPSSKVIKKCVTDYYDDLVFSLKSSLSELVKNPLLANYDAVIAGDGPKNCESDLGREKIVNSSSISTINNEMQFLSYVAYLATANL</sequence>
<dbReference type="PaxDb" id="3827-XP_004504527.1"/>
<gene>
    <name evidence="3" type="primary">LOC113787081</name>
</gene>
<dbReference type="STRING" id="3827.A0A3Q7Y1K7"/>
<dbReference type="InterPro" id="IPR035513">
    <property type="entry name" value="Invertase/methylesterase_inhib"/>
</dbReference>